<organism evidence="1 2">
    <name type="scientific">Profundibacter amoris</name>
    <dbReference type="NCBI Taxonomy" id="2171755"/>
    <lineage>
        <taxon>Bacteria</taxon>
        <taxon>Pseudomonadati</taxon>
        <taxon>Pseudomonadota</taxon>
        <taxon>Alphaproteobacteria</taxon>
        <taxon>Rhodobacterales</taxon>
        <taxon>Paracoccaceae</taxon>
        <taxon>Profundibacter</taxon>
    </lineage>
</organism>
<accession>A0A347UHP1</accession>
<dbReference type="Proteomes" id="UP000261704">
    <property type="component" value="Chromosome"/>
</dbReference>
<gene>
    <name evidence="1" type="ORF">BAR1_10785</name>
</gene>
<dbReference type="EMBL" id="CP032125">
    <property type="protein sequence ID" value="AXX98369.1"/>
    <property type="molecule type" value="Genomic_DNA"/>
</dbReference>
<evidence type="ECO:0000313" key="1">
    <source>
        <dbReference type="EMBL" id="AXX98369.1"/>
    </source>
</evidence>
<dbReference type="KEGG" id="pamo:BAR1_10785"/>
<sequence length="72" mass="8353">MEAARLDDEGMQTPDFEYAVLGLSKNGDDDWDSHHDVGRITKLVIHRLEQAIESPMEYVFKVWVVDYKDILT</sequence>
<proteinExistence type="predicted"/>
<evidence type="ECO:0000313" key="2">
    <source>
        <dbReference type="Proteomes" id="UP000261704"/>
    </source>
</evidence>
<keyword evidence="2" id="KW-1185">Reference proteome</keyword>
<reference evidence="1 2" key="1">
    <citation type="submission" date="2018-09" db="EMBL/GenBank/DDBJ databases">
        <title>Profundibacter amoris BAR1 gen. nov., sp. nov., a new member of the Roseobacter clade isolated at Lokis Castle Vent Field on the Arctic Mid-Oceanic Ridge.</title>
        <authorList>
            <person name="Le Moine Bauer S."/>
            <person name="Sjoeberg A.G."/>
            <person name="L'Haridon S."/>
            <person name="Stokke R."/>
            <person name="Roalkvam I."/>
            <person name="Steen I.H."/>
            <person name="Dahle H."/>
        </authorList>
    </citation>
    <scope>NUCLEOTIDE SEQUENCE [LARGE SCALE GENOMIC DNA]</scope>
    <source>
        <strain evidence="1 2">BAR1</strain>
    </source>
</reference>
<name>A0A347UHP1_9RHOB</name>
<dbReference type="AlphaFoldDB" id="A0A347UHP1"/>
<protein>
    <submittedName>
        <fullName evidence="1">Uncharacterized protein</fullName>
    </submittedName>
</protein>